<dbReference type="Gene3D" id="2.60.40.10">
    <property type="entry name" value="Immunoglobulins"/>
    <property type="match status" value="1"/>
</dbReference>
<dbReference type="InterPro" id="IPR003961">
    <property type="entry name" value="FN3_dom"/>
</dbReference>
<dbReference type="InterPro" id="IPR049886">
    <property type="entry name" value="CFI_box_CTERM_dom"/>
</dbReference>
<dbReference type="SUPFAM" id="SSF49363">
    <property type="entry name" value="Purple acid phosphatase, N-terminal domain"/>
    <property type="match status" value="1"/>
</dbReference>
<feature type="domain" description="Fibronectin type-III" evidence="1">
    <location>
        <begin position="191"/>
        <end position="280"/>
    </location>
</feature>
<accession>A0A848D7Z9</accession>
<dbReference type="AlphaFoldDB" id="A0A848D7Z9"/>
<dbReference type="InterPro" id="IPR008963">
    <property type="entry name" value="Purple_acid_Pase-like_N"/>
</dbReference>
<dbReference type="GO" id="GO:0003993">
    <property type="term" value="F:acid phosphatase activity"/>
    <property type="evidence" value="ECO:0007669"/>
    <property type="project" value="InterPro"/>
</dbReference>
<dbReference type="NCBIfam" id="NF041770">
    <property type="entry name" value="CFI_box_CTERM"/>
    <property type="match status" value="1"/>
</dbReference>
<reference evidence="2" key="1">
    <citation type="journal article" date="2020" name="MBio">
        <title>'Candidatus Ethanoperedens,' a Thermophilic Genus of Archaea Mediating the Anaerobic Oxidation of Ethane.</title>
        <authorList>
            <person name="Hahn C.J."/>
            <person name="Laso-Perez R."/>
            <person name="Vulcano F."/>
            <person name="Vaziourakis K.M."/>
            <person name="Stokke R."/>
            <person name="Steen I.H."/>
            <person name="Teske A."/>
            <person name="Boetius A."/>
            <person name="Liebeke M."/>
            <person name="Amann R."/>
            <person name="Knittel K."/>
            <person name="Wegener G."/>
        </authorList>
    </citation>
    <scope>NUCLEOTIDE SEQUENCE</scope>
    <source>
        <strain evidence="2">GoM-Arc1-LC-WB58</strain>
    </source>
</reference>
<dbReference type="InterPro" id="IPR013783">
    <property type="entry name" value="Ig-like_fold"/>
</dbReference>
<evidence type="ECO:0000313" key="3">
    <source>
        <dbReference type="Proteomes" id="UP000606580"/>
    </source>
</evidence>
<gene>
    <name evidence="2" type="ORF">GIS02_02040</name>
</gene>
<dbReference type="InterPro" id="IPR015914">
    <property type="entry name" value="PAPs_N"/>
</dbReference>
<proteinExistence type="predicted"/>
<dbReference type="Pfam" id="PF16656">
    <property type="entry name" value="Pur_ac_phosph_N"/>
    <property type="match status" value="1"/>
</dbReference>
<comment type="caution">
    <text evidence="2">The sequence shown here is derived from an EMBL/GenBank/DDBJ whole genome shotgun (WGS) entry which is preliminary data.</text>
</comment>
<organism evidence="2 3">
    <name type="scientific">Candidatus Ethanoperedens thermophilum</name>
    <dbReference type="NCBI Taxonomy" id="2766897"/>
    <lineage>
        <taxon>Archaea</taxon>
        <taxon>Methanobacteriati</taxon>
        <taxon>Methanobacteriota</taxon>
        <taxon>Stenosarchaea group</taxon>
        <taxon>Methanomicrobia</taxon>
        <taxon>Methanosarcinales</taxon>
        <taxon>Methanosarcinales incertae sedis</taxon>
        <taxon>GOM Arc I cluster</taxon>
        <taxon>Candidatus Ethanoperedens</taxon>
    </lineage>
</organism>
<protein>
    <recommendedName>
        <fullName evidence="1">Fibronectin type-III domain-containing protein</fullName>
    </recommendedName>
</protein>
<evidence type="ECO:0000259" key="1">
    <source>
        <dbReference type="PROSITE" id="PS50853"/>
    </source>
</evidence>
<dbReference type="SMART" id="SM00060">
    <property type="entry name" value="FN3"/>
    <property type="match status" value="1"/>
</dbReference>
<dbReference type="CDD" id="cd00063">
    <property type="entry name" value="FN3"/>
    <property type="match status" value="1"/>
</dbReference>
<dbReference type="Proteomes" id="UP000606580">
    <property type="component" value="Unassembled WGS sequence"/>
</dbReference>
<dbReference type="PROSITE" id="PS50853">
    <property type="entry name" value="FN3"/>
    <property type="match status" value="1"/>
</dbReference>
<dbReference type="GO" id="GO:0046872">
    <property type="term" value="F:metal ion binding"/>
    <property type="evidence" value="ECO:0007669"/>
    <property type="project" value="InterPro"/>
</dbReference>
<sequence length="359" mass="39805">MNMKIIAQIFVIILFLTSAIPLVCAQEQLKADLKVTSNVASDVATFGAAEDATEGFDTGYDEPQIGPPPSPPYLRAYFYYPNSTYTPPDPPSGNLTTADLIITELTTSYIALGGILEWPLKIDYANTTTGFTNITIAWNLSEVPEEYLVSLHTDEGAINMRERLSYTINTSKSSGSYEFNITAAKDLISPIITNVTAMEITNNSAIITWDTDESSNSLVKYDIESENYTLTAYNATNITSHRIELTGLSQNTTYYYVVNSTDQNGNSNESVEHNFITKAPSPCFIATAAYGTPMHEDINVLRDFRDRYLMTNPVGRTFVKVYYKTSPPIADVISENEGLRTIVRDGLVKPLVYISRLFV</sequence>
<name>A0A848D7Z9_9EURY</name>
<dbReference type="EMBL" id="WNEG01000038">
    <property type="protein sequence ID" value="NMG82970.1"/>
    <property type="molecule type" value="Genomic_DNA"/>
</dbReference>
<evidence type="ECO:0000313" key="2">
    <source>
        <dbReference type="EMBL" id="NMG82970.1"/>
    </source>
</evidence>